<sequence>MNYRFKDIRGKGHFHVSSLYGGLEEGSIRHLRTILEGTDADPNETLPRLGVSPLHLAIGNDSEYFAEEVTRLFLQYGGDPNVRSTEGETPVHIAAAWGRVNILKLLLINGGDPWLYDGDNKNAFHLAYDHRQWKVLQLLNDFRLEDLQRENDLNHQKYIITLDKVHLYNKNIVIEYDDSPQCEPLISCGRSIGTQTSLDDGRTTKQTADMKKTPPRENNLQVKLTHSSSENVTPSAGNNAEILEEEIYYSKRNLSDEIMEKKGDGFEKSRPQDVCTVKVPQDSSRTSASSSAESFVSVMEEYKYSDVEEGVVLLEKRFLVPAIRYSFIKFEEKNYILRPGLEPGTTLRLSNYLDYDTDVLRKRLLERGFTPGPIIPSTKKLYLRKLVRLEKNPVRISPKTKVYSPELQRTLSGFNWTRWLSQYLKLEKEVTEQFSEPEPRRRWREGNIKSSFTYLLLDPRISQNLPCRAETLNHLEIWSVFLSAIFYVGKGKRSRPYSHLYQAFNVFKSNTFCSPEKKVQYILDVWKSGMGVVCLHIYQNVIPVEAYTREAAMIDALGLRNIQNVRCGEYYGIASTWTSHEKRLLGTFLLYRAMLIFLQEGERQLRPVDIC</sequence>
<evidence type="ECO:0000313" key="4">
    <source>
        <dbReference type="EMBL" id="KAJ9591802.1"/>
    </source>
</evidence>
<dbReference type="PROSITE" id="PS50297">
    <property type="entry name" value="ANK_REP_REGION"/>
    <property type="match status" value="1"/>
</dbReference>
<reference evidence="4" key="1">
    <citation type="journal article" date="2023" name="IScience">
        <title>Live-bearing cockroach genome reveals convergent evolutionary mechanisms linked to viviparity in insects and beyond.</title>
        <authorList>
            <person name="Fouks B."/>
            <person name="Harrison M.C."/>
            <person name="Mikhailova A.A."/>
            <person name="Marchal E."/>
            <person name="English S."/>
            <person name="Carruthers M."/>
            <person name="Jennings E.C."/>
            <person name="Chiamaka E.L."/>
            <person name="Frigard R.A."/>
            <person name="Pippel M."/>
            <person name="Attardo G.M."/>
            <person name="Benoit J.B."/>
            <person name="Bornberg-Bauer E."/>
            <person name="Tobe S.S."/>
        </authorList>
    </citation>
    <scope>NUCLEOTIDE SEQUENCE</scope>
    <source>
        <strain evidence="4">Stay&amp;Tobe</strain>
    </source>
</reference>
<evidence type="ECO:0000256" key="2">
    <source>
        <dbReference type="SAM" id="MobiDB-lite"/>
    </source>
</evidence>
<evidence type="ECO:0000256" key="1">
    <source>
        <dbReference type="PROSITE-ProRule" id="PRU00023"/>
    </source>
</evidence>
<dbReference type="InterPro" id="IPR003887">
    <property type="entry name" value="LEM_dom"/>
</dbReference>
<dbReference type="PANTHER" id="PTHR46427:SF1">
    <property type="entry name" value="ANKYRIN REPEAT AND LEM DOMAIN-CONTAINING PROTEIN 1"/>
    <property type="match status" value="1"/>
</dbReference>
<feature type="compositionally biased region" description="Basic and acidic residues" evidence="2">
    <location>
        <begin position="199"/>
        <end position="215"/>
    </location>
</feature>
<dbReference type="AlphaFoldDB" id="A0AAD8A3K6"/>
<dbReference type="CDD" id="cd10454">
    <property type="entry name" value="GIY-YIG_COG3680_Meta"/>
    <property type="match status" value="1"/>
</dbReference>
<feature type="domain" description="LEM" evidence="3">
    <location>
        <begin position="349"/>
        <end position="393"/>
    </location>
</feature>
<keyword evidence="5" id="KW-1185">Reference proteome</keyword>
<name>A0AAD8A3K6_DIPPU</name>
<feature type="repeat" description="ANK" evidence="1">
    <location>
        <begin position="86"/>
        <end position="118"/>
    </location>
</feature>
<feature type="region of interest" description="Disordered" evidence="2">
    <location>
        <begin position="193"/>
        <end position="216"/>
    </location>
</feature>
<protein>
    <recommendedName>
        <fullName evidence="3">LEM domain-containing protein</fullName>
    </recommendedName>
</protein>
<feature type="repeat" description="ANK" evidence="1">
    <location>
        <begin position="49"/>
        <end position="85"/>
    </location>
</feature>
<dbReference type="SMART" id="SM00540">
    <property type="entry name" value="LEM"/>
    <property type="match status" value="1"/>
</dbReference>
<comment type="caution">
    <text evidence="4">The sequence shown here is derived from an EMBL/GenBank/DDBJ whole genome shotgun (WGS) entry which is preliminary data.</text>
</comment>
<dbReference type="GO" id="GO:0005654">
    <property type="term" value="C:nucleoplasm"/>
    <property type="evidence" value="ECO:0007669"/>
    <property type="project" value="TreeGrafter"/>
</dbReference>
<dbReference type="Gene3D" id="1.10.720.40">
    <property type="match status" value="1"/>
</dbReference>
<organism evidence="4 5">
    <name type="scientific">Diploptera punctata</name>
    <name type="common">Pacific beetle cockroach</name>
    <dbReference type="NCBI Taxonomy" id="6984"/>
    <lineage>
        <taxon>Eukaryota</taxon>
        <taxon>Metazoa</taxon>
        <taxon>Ecdysozoa</taxon>
        <taxon>Arthropoda</taxon>
        <taxon>Hexapoda</taxon>
        <taxon>Insecta</taxon>
        <taxon>Pterygota</taxon>
        <taxon>Neoptera</taxon>
        <taxon>Polyneoptera</taxon>
        <taxon>Dictyoptera</taxon>
        <taxon>Blattodea</taxon>
        <taxon>Blaberoidea</taxon>
        <taxon>Blaberidae</taxon>
        <taxon>Diplopterinae</taxon>
        <taxon>Diploptera</taxon>
    </lineage>
</organism>
<dbReference type="PANTHER" id="PTHR46427">
    <property type="entry name" value="ANKYRIN REPEAT AND LEM DOMAIN-CONTAINING PROTEIN 1"/>
    <property type="match status" value="1"/>
</dbReference>
<dbReference type="GO" id="GO:0005737">
    <property type="term" value="C:cytoplasm"/>
    <property type="evidence" value="ECO:0007669"/>
    <property type="project" value="TreeGrafter"/>
</dbReference>
<dbReference type="SUPFAM" id="SSF63451">
    <property type="entry name" value="LEM domain"/>
    <property type="match status" value="1"/>
</dbReference>
<dbReference type="Pfam" id="PF03020">
    <property type="entry name" value="LEM"/>
    <property type="match status" value="1"/>
</dbReference>
<dbReference type="EMBL" id="JASPKZ010003856">
    <property type="protein sequence ID" value="KAJ9591802.1"/>
    <property type="molecule type" value="Genomic_DNA"/>
</dbReference>
<dbReference type="InterPro" id="IPR034998">
    <property type="entry name" value="ANKLE1"/>
</dbReference>
<evidence type="ECO:0000259" key="3">
    <source>
        <dbReference type="PROSITE" id="PS50954"/>
    </source>
</evidence>
<reference evidence="4" key="2">
    <citation type="submission" date="2023-05" db="EMBL/GenBank/DDBJ databases">
        <authorList>
            <person name="Fouks B."/>
        </authorList>
    </citation>
    <scope>NUCLEOTIDE SEQUENCE</scope>
    <source>
        <strain evidence="4">Stay&amp;Tobe</strain>
        <tissue evidence="4">Testes</tissue>
    </source>
</reference>
<evidence type="ECO:0000313" key="5">
    <source>
        <dbReference type="Proteomes" id="UP001233999"/>
    </source>
</evidence>
<dbReference type="CDD" id="cd12934">
    <property type="entry name" value="LEM"/>
    <property type="match status" value="1"/>
</dbReference>
<dbReference type="PROSITE" id="PS50088">
    <property type="entry name" value="ANK_REPEAT"/>
    <property type="match status" value="2"/>
</dbReference>
<dbReference type="Gene3D" id="1.25.40.20">
    <property type="entry name" value="Ankyrin repeat-containing domain"/>
    <property type="match status" value="1"/>
</dbReference>
<keyword evidence="1" id="KW-0040">ANK repeat</keyword>
<dbReference type="InterPro" id="IPR036770">
    <property type="entry name" value="Ankyrin_rpt-contain_sf"/>
</dbReference>
<dbReference type="InterPro" id="IPR011015">
    <property type="entry name" value="LEM/LEM-like_dom_sf"/>
</dbReference>
<dbReference type="GO" id="GO:0004520">
    <property type="term" value="F:DNA endonuclease activity"/>
    <property type="evidence" value="ECO:0007669"/>
    <property type="project" value="TreeGrafter"/>
</dbReference>
<dbReference type="Pfam" id="PF22945">
    <property type="entry name" value="LEM-3_GIY-YIG"/>
    <property type="match status" value="1"/>
</dbReference>
<dbReference type="SUPFAM" id="SSF48403">
    <property type="entry name" value="Ankyrin repeat"/>
    <property type="match status" value="1"/>
</dbReference>
<dbReference type="Proteomes" id="UP001233999">
    <property type="component" value="Unassembled WGS sequence"/>
</dbReference>
<proteinExistence type="predicted"/>
<accession>A0AAD8A3K6</accession>
<dbReference type="GO" id="GO:0000712">
    <property type="term" value="P:resolution of meiotic recombination intermediates"/>
    <property type="evidence" value="ECO:0007669"/>
    <property type="project" value="TreeGrafter"/>
</dbReference>
<dbReference type="GO" id="GO:0000724">
    <property type="term" value="P:double-strand break repair via homologous recombination"/>
    <property type="evidence" value="ECO:0007669"/>
    <property type="project" value="TreeGrafter"/>
</dbReference>
<dbReference type="PROSITE" id="PS50954">
    <property type="entry name" value="LEM"/>
    <property type="match status" value="1"/>
</dbReference>
<dbReference type="Pfam" id="PF12796">
    <property type="entry name" value="Ank_2"/>
    <property type="match status" value="1"/>
</dbReference>
<dbReference type="InterPro" id="IPR002110">
    <property type="entry name" value="Ankyrin_rpt"/>
</dbReference>
<dbReference type="SMART" id="SM00248">
    <property type="entry name" value="ANK"/>
    <property type="match status" value="3"/>
</dbReference>
<gene>
    <name evidence="4" type="ORF">L9F63_001619</name>
</gene>